<dbReference type="KEGG" id="metu:GNH96_07755"/>
<dbReference type="RefSeq" id="WP_169603161.1">
    <property type="nucleotide sequence ID" value="NZ_CP046565.1"/>
</dbReference>
<dbReference type="NCBIfam" id="TIGR03831">
    <property type="entry name" value="YgiT_finger"/>
    <property type="match status" value="1"/>
</dbReference>
<dbReference type="AlphaFoldDB" id="A0A858Q7S8"/>
<dbReference type="Gene3D" id="3.10.20.860">
    <property type="match status" value="1"/>
</dbReference>
<name>A0A858Q7S8_9GAMM</name>
<dbReference type="Proteomes" id="UP000503004">
    <property type="component" value="Chromosome"/>
</dbReference>
<keyword evidence="2" id="KW-1185">Reference proteome</keyword>
<evidence type="ECO:0000313" key="1">
    <source>
        <dbReference type="EMBL" id="QJD29880.1"/>
    </source>
</evidence>
<evidence type="ECO:0000313" key="2">
    <source>
        <dbReference type="Proteomes" id="UP000503004"/>
    </source>
</evidence>
<proteinExistence type="predicted"/>
<dbReference type="CDD" id="cd12870">
    <property type="entry name" value="MqsA"/>
    <property type="match status" value="1"/>
</dbReference>
<dbReference type="EMBL" id="CP046565">
    <property type="protein sequence ID" value="QJD29880.1"/>
    <property type="molecule type" value="Genomic_DNA"/>
</dbReference>
<organism evidence="1 2">
    <name type="scientific">Methylococcus geothermalis</name>
    <dbReference type="NCBI Taxonomy" id="2681310"/>
    <lineage>
        <taxon>Bacteria</taxon>
        <taxon>Pseudomonadati</taxon>
        <taxon>Pseudomonadota</taxon>
        <taxon>Gammaproteobacteria</taxon>
        <taxon>Methylococcales</taxon>
        <taxon>Methylococcaceae</taxon>
        <taxon>Methylococcus</taxon>
    </lineage>
</organism>
<dbReference type="InterPro" id="IPR022451">
    <property type="entry name" value="CHP03829_YokU"/>
</dbReference>
<dbReference type="Pfam" id="PF14122">
    <property type="entry name" value="YokU"/>
    <property type="match status" value="1"/>
</dbReference>
<sequence>MKCPICKHGETRPGVATVTLERGGAAVIFRQVPALICDNCGETYHEDDVTRELLEQAEQAVSEGVEVDVRRFRKVA</sequence>
<dbReference type="InterPro" id="IPR022453">
    <property type="entry name" value="Znf_MqsA-type"/>
</dbReference>
<protein>
    <submittedName>
        <fullName evidence="1">YgiT-type zinc finger protein</fullName>
    </submittedName>
</protein>
<reference evidence="2" key="1">
    <citation type="submission" date="2019-12" db="EMBL/GenBank/DDBJ databases">
        <authorList>
            <person name="Awala S.I."/>
            <person name="Rhee S.K."/>
        </authorList>
    </citation>
    <scope>NUCLEOTIDE SEQUENCE [LARGE SCALE GENOMIC DNA]</scope>
    <source>
        <strain evidence="2">IM1</strain>
    </source>
</reference>
<gene>
    <name evidence="1" type="ORF">GNH96_07755</name>
</gene>
<accession>A0A858Q7S8</accession>